<proteinExistence type="predicted"/>
<reference evidence="1 2" key="1">
    <citation type="submission" date="2023-03" db="EMBL/GenBank/DDBJ databases">
        <title>WGS of Gossypium arboreum.</title>
        <authorList>
            <person name="Yu D."/>
        </authorList>
    </citation>
    <scope>NUCLEOTIDE SEQUENCE [LARGE SCALE GENOMIC DNA]</scope>
    <source>
        <tissue evidence="1">Leaf</tissue>
    </source>
</reference>
<protein>
    <submittedName>
        <fullName evidence="1">Uncharacterized protein</fullName>
    </submittedName>
</protein>
<organism evidence="1 2">
    <name type="scientific">Gossypium arboreum</name>
    <name type="common">Tree cotton</name>
    <name type="synonym">Gossypium nanking</name>
    <dbReference type="NCBI Taxonomy" id="29729"/>
    <lineage>
        <taxon>Eukaryota</taxon>
        <taxon>Viridiplantae</taxon>
        <taxon>Streptophyta</taxon>
        <taxon>Embryophyta</taxon>
        <taxon>Tracheophyta</taxon>
        <taxon>Spermatophyta</taxon>
        <taxon>Magnoliopsida</taxon>
        <taxon>eudicotyledons</taxon>
        <taxon>Gunneridae</taxon>
        <taxon>Pentapetalae</taxon>
        <taxon>rosids</taxon>
        <taxon>malvids</taxon>
        <taxon>Malvales</taxon>
        <taxon>Malvaceae</taxon>
        <taxon>Malvoideae</taxon>
        <taxon>Gossypium</taxon>
    </lineage>
</organism>
<comment type="caution">
    <text evidence="1">The sequence shown here is derived from an EMBL/GenBank/DDBJ whole genome shotgun (WGS) entry which is preliminary data.</text>
</comment>
<dbReference type="EMBL" id="JARKNE010000006">
    <property type="protein sequence ID" value="KAK5825348.1"/>
    <property type="molecule type" value="Genomic_DNA"/>
</dbReference>
<gene>
    <name evidence="1" type="ORF">PVK06_020172</name>
</gene>
<name>A0ABR0PLV2_GOSAR</name>
<keyword evidence="2" id="KW-1185">Reference proteome</keyword>
<sequence>MGQVKILKSDELLVAAANKTDRRCSDGSKGGYEVDLSLGSINQLGPDLETMLAHNDQEVSLVRKDSPKSFDGT</sequence>
<dbReference type="Proteomes" id="UP001358586">
    <property type="component" value="Chromosome 6"/>
</dbReference>
<accession>A0ABR0PLV2</accession>
<evidence type="ECO:0000313" key="1">
    <source>
        <dbReference type="EMBL" id="KAK5825348.1"/>
    </source>
</evidence>
<evidence type="ECO:0000313" key="2">
    <source>
        <dbReference type="Proteomes" id="UP001358586"/>
    </source>
</evidence>